<evidence type="ECO:0000313" key="4">
    <source>
        <dbReference type="Proteomes" id="UP000199308"/>
    </source>
</evidence>
<accession>A0A1I0GJB8</accession>
<gene>
    <name evidence="3" type="ORF">SAMN05660429_02465</name>
</gene>
<proteinExistence type="inferred from homology"/>
<organism evidence="3 4">
    <name type="scientific">Thalassotalea agarivorans</name>
    <name type="common">Thalassomonas agarivorans</name>
    <dbReference type="NCBI Taxonomy" id="349064"/>
    <lineage>
        <taxon>Bacteria</taxon>
        <taxon>Pseudomonadati</taxon>
        <taxon>Pseudomonadota</taxon>
        <taxon>Gammaproteobacteria</taxon>
        <taxon>Alteromonadales</taxon>
        <taxon>Colwelliaceae</taxon>
        <taxon>Thalassotalea</taxon>
    </lineage>
</organism>
<dbReference type="AlphaFoldDB" id="A0A1I0GJB8"/>
<keyword evidence="4" id="KW-1185">Reference proteome</keyword>
<dbReference type="RefSeq" id="WP_177168919.1">
    <property type="nucleotide sequence ID" value="NZ_AP027363.1"/>
</dbReference>
<name>A0A1I0GJB8_THASX</name>
<dbReference type="GO" id="GO:0003677">
    <property type="term" value="F:DNA binding"/>
    <property type="evidence" value="ECO:0007669"/>
    <property type="project" value="InterPro"/>
</dbReference>
<dbReference type="Gene3D" id="3.40.50.150">
    <property type="entry name" value="Vaccinia Virus protein VP39"/>
    <property type="match status" value="1"/>
</dbReference>
<keyword evidence="3" id="KW-0489">Methyltransferase</keyword>
<protein>
    <submittedName>
        <fullName evidence="3">N-6 DNA Methylase</fullName>
    </submittedName>
</protein>
<dbReference type="GO" id="GO:0008170">
    <property type="term" value="F:N-methyltransferase activity"/>
    <property type="evidence" value="ECO:0007669"/>
    <property type="project" value="InterPro"/>
</dbReference>
<dbReference type="Proteomes" id="UP000199308">
    <property type="component" value="Unassembled WGS sequence"/>
</dbReference>
<comment type="similarity">
    <text evidence="1">Belongs to the N(4)/N(6)-methyltransferase family.</text>
</comment>
<evidence type="ECO:0000313" key="3">
    <source>
        <dbReference type="EMBL" id="SET71114.1"/>
    </source>
</evidence>
<dbReference type="STRING" id="349064.SAMN05660429_02465"/>
<dbReference type="PRINTS" id="PR00507">
    <property type="entry name" value="N12N6MTFRASE"/>
</dbReference>
<feature type="domain" description="DNA methylase adenine-specific" evidence="2">
    <location>
        <begin position="103"/>
        <end position="206"/>
    </location>
</feature>
<sequence>MEKNSLSPSAMRSEFLTLFRGIALERHRHDVFRDFVTTSAIAIHNAVNMNEELETEYLNIINTYNSEDIQRMCEMLGLLTMLLEPEPTDILGGLYMEIGLGSEQNGQYFTPAAVSELMAQIGHGDGLRNLDKPFVTLSEPACGAGGMVLAFAKIMLSHKHNPADKLWVSCIDINRVAALMAYLQLSLWNIPGEIIVGNALSMEMRERWLTPAHYLNNWEYRLRMQALLTASKSTTCDHLSPTEEGIQKTPPQQLGSGCHKINISTGEQVAFDFEL</sequence>
<reference evidence="3 4" key="1">
    <citation type="submission" date="2016-10" db="EMBL/GenBank/DDBJ databases">
        <authorList>
            <person name="de Groot N.N."/>
        </authorList>
    </citation>
    <scope>NUCLEOTIDE SEQUENCE [LARGE SCALE GENOMIC DNA]</scope>
    <source>
        <strain evidence="3 4">DSM 19706</strain>
    </source>
</reference>
<dbReference type="GO" id="GO:0032259">
    <property type="term" value="P:methylation"/>
    <property type="evidence" value="ECO:0007669"/>
    <property type="project" value="UniProtKB-KW"/>
</dbReference>
<dbReference type="SUPFAM" id="SSF53335">
    <property type="entry name" value="S-adenosyl-L-methionine-dependent methyltransferases"/>
    <property type="match status" value="1"/>
</dbReference>
<dbReference type="InterPro" id="IPR029063">
    <property type="entry name" value="SAM-dependent_MTases_sf"/>
</dbReference>
<keyword evidence="3" id="KW-0808">Transferase</keyword>
<dbReference type="EMBL" id="FOHK01000012">
    <property type="protein sequence ID" value="SET71114.1"/>
    <property type="molecule type" value="Genomic_DNA"/>
</dbReference>
<evidence type="ECO:0000259" key="2">
    <source>
        <dbReference type="Pfam" id="PF02384"/>
    </source>
</evidence>
<dbReference type="InterPro" id="IPR003356">
    <property type="entry name" value="DNA_methylase_A-5"/>
</dbReference>
<dbReference type="Pfam" id="PF02384">
    <property type="entry name" value="N6_Mtase"/>
    <property type="match status" value="1"/>
</dbReference>
<evidence type="ECO:0000256" key="1">
    <source>
        <dbReference type="ARBA" id="ARBA00006594"/>
    </source>
</evidence>